<evidence type="ECO:0000256" key="1">
    <source>
        <dbReference type="ARBA" id="ARBA00010075"/>
    </source>
</evidence>
<accession>A0ABP7EAV3</accession>
<evidence type="ECO:0000313" key="6">
    <source>
        <dbReference type="EMBL" id="GAA3715682.1"/>
    </source>
</evidence>
<dbReference type="SUPFAM" id="SSF53098">
    <property type="entry name" value="Ribonuclease H-like"/>
    <property type="match status" value="1"/>
</dbReference>
<dbReference type="InterPro" id="IPR002559">
    <property type="entry name" value="Transposase_11"/>
</dbReference>
<name>A0ABP7EAV3_9GAMM</name>
<dbReference type="InterPro" id="IPR047952">
    <property type="entry name" value="Transpos_IS4"/>
</dbReference>
<dbReference type="Proteomes" id="UP001501479">
    <property type="component" value="Unassembled WGS sequence"/>
</dbReference>
<reference evidence="7" key="1">
    <citation type="journal article" date="2019" name="Int. J. Syst. Evol. Microbiol.">
        <title>The Global Catalogue of Microorganisms (GCM) 10K type strain sequencing project: providing services to taxonomists for standard genome sequencing and annotation.</title>
        <authorList>
            <consortium name="The Broad Institute Genomics Platform"/>
            <consortium name="The Broad Institute Genome Sequencing Center for Infectious Disease"/>
            <person name="Wu L."/>
            <person name="Ma J."/>
        </authorList>
    </citation>
    <scope>NUCLEOTIDE SEQUENCE [LARGE SCALE GENOMIC DNA]</scope>
    <source>
        <strain evidence="7">JCM 17329</strain>
    </source>
</reference>
<keyword evidence="4" id="KW-0233">DNA recombination</keyword>
<keyword evidence="7" id="KW-1185">Reference proteome</keyword>
<dbReference type="NCBIfam" id="NF033592">
    <property type="entry name" value="transpos_IS4_1"/>
    <property type="match status" value="1"/>
</dbReference>
<evidence type="ECO:0000313" key="7">
    <source>
        <dbReference type="Proteomes" id="UP001501479"/>
    </source>
</evidence>
<dbReference type="PANTHER" id="PTHR33258:SF1">
    <property type="entry name" value="TRANSPOSASE INSL FOR INSERTION SEQUENCE ELEMENT IS186A-RELATED"/>
    <property type="match status" value="1"/>
</dbReference>
<dbReference type="Pfam" id="PF01609">
    <property type="entry name" value="DDE_Tnp_1"/>
    <property type="match status" value="1"/>
</dbReference>
<evidence type="ECO:0000256" key="2">
    <source>
        <dbReference type="ARBA" id="ARBA00022578"/>
    </source>
</evidence>
<evidence type="ECO:0000259" key="5">
    <source>
        <dbReference type="Pfam" id="PF01609"/>
    </source>
</evidence>
<proteinExistence type="inferred from homology"/>
<dbReference type="EMBL" id="BAABDS010000037">
    <property type="protein sequence ID" value="GAA3715682.1"/>
    <property type="molecule type" value="Genomic_DNA"/>
</dbReference>
<evidence type="ECO:0000256" key="4">
    <source>
        <dbReference type="ARBA" id="ARBA00023172"/>
    </source>
</evidence>
<dbReference type="Gene3D" id="3.90.350.10">
    <property type="entry name" value="Transposase Inhibitor Protein From Tn5, Chain A, domain 1"/>
    <property type="match status" value="1"/>
</dbReference>
<evidence type="ECO:0000256" key="3">
    <source>
        <dbReference type="ARBA" id="ARBA00023125"/>
    </source>
</evidence>
<dbReference type="PANTHER" id="PTHR33258">
    <property type="entry name" value="TRANSPOSASE INSL FOR INSERTION SEQUENCE ELEMENT IS186A-RELATED"/>
    <property type="match status" value="1"/>
</dbReference>
<keyword evidence="3" id="KW-0238">DNA-binding</keyword>
<organism evidence="6 7">
    <name type="scientific">Oceanisphaera sediminis</name>
    <dbReference type="NCBI Taxonomy" id="981381"/>
    <lineage>
        <taxon>Bacteria</taxon>
        <taxon>Pseudomonadati</taxon>
        <taxon>Pseudomonadota</taxon>
        <taxon>Gammaproteobacteria</taxon>
        <taxon>Aeromonadales</taxon>
        <taxon>Aeromonadaceae</taxon>
        <taxon>Oceanisphaera</taxon>
    </lineage>
</organism>
<comment type="caution">
    <text evidence="6">The sequence shown here is derived from an EMBL/GenBank/DDBJ whole genome shotgun (WGS) entry which is preliminary data.</text>
</comment>
<feature type="domain" description="Transposase IS4-like" evidence="5">
    <location>
        <begin position="16"/>
        <end position="179"/>
    </location>
</feature>
<gene>
    <name evidence="6" type="ORF">GCM10022421_24140</name>
</gene>
<sequence>MTIAADTISEHDFRPSATELREQLLLADAGYLDQNYYHEIEQHGGFYLVRGKLSLNPTIEEARNQHGRLLPKLAGKKLQAVKHRTNRSDVLDMVVRSGKFRYRVIRRWFTQEQRFVLWLTNLPREEFSATDIMLLYRTRWQIELLFKELKSHTNLRKFNTEQKAIVEGLIWASLLTLLLKRLIVNSASPGLSLFKAAKNADVWFCPVVTAISQRAMQEIEHHLDWAFQYLRRNAQPSQQSKSKQGKGLHDIYEFFNA</sequence>
<protein>
    <recommendedName>
        <fullName evidence="5">Transposase IS4-like domain-containing protein</fullName>
    </recommendedName>
</protein>
<dbReference type="InterPro" id="IPR012337">
    <property type="entry name" value="RNaseH-like_sf"/>
</dbReference>
<comment type="similarity">
    <text evidence="1">Belongs to the transposase 11 family.</text>
</comment>
<keyword evidence="2" id="KW-0815">Transposition</keyword>